<dbReference type="RefSeq" id="WP_160548494.1">
    <property type="nucleotide sequence ID" value="NZ_JBHLUU010000109.1"/>
</dbReference>
<proteinExistence type="predicted"/>
<keyword evidence="3" id="KW-1185">Reference proteome</keyword>
<evidence type="ECO:0000313" key="2">
    <source>
        <dbReference type="EMBL" id="MFC0476706.1"/>
    </source>
</evidence>
<gene>
    <name evidence="2" type="ORF">ACFFHF_16000</name>
</gene>
<protein>
    <submittedName>
        <fullName evidence="2">Uncharacterized protein</fullName>
    </submittedName>
</protein>
<keyword evidence="1" id="KW-1133">Transmembrane helix</keyword>
<evidence type="ECO:0000256" key="1">
    <source>
        <dbReference type="SAM" id="Phobius"/>
    </source>
</evidence>
<keyword evidence="1" id="KW-0472">Membrane</keyword>
<comment type="caution">
    <text evidence="2">The sequence shown here is derived from an EMBL/GenBank/DDBJ whole genome shotgun (WGS) entry which is preliminary data.</text>
</comment>
<reference evidence="2 3" key="1">
    <citation type="submission" date="2024-09" db="EMBL/GenBank/DDBJ databases">
        <authorList>
            <person name="Sun Q."/>
            <person name="Mori K."/>
        </authorList>
    </citation>
    <scope>NUCLEOTIDE SEQUENCE [LARGE SCALE GENOMIC DNA]</scope>
    <source>
        <strain evidence="2 3">CGMCC 1.9126</strain>
    </source>
</reference>
<organism evidence="2 3">
    <name type="scientific">Robertmurraya beringensis</name>
    <dbReference type="NCBI Taxonomy" id="641660"/>
    <lineage>
        <taxon>Bacteria</taxon>
        <taxon>Bacillati</taxon>
        <taxon>Bacillota</taxon>
        <taxon>Bacilli</taxon>
        <taxon>Bacillales</taxon>
        <taxon>Bacillaceae</taxon>
        <taxon>Robertmurraya</taxon>
    </lineage>
</organism>
<keyword evidence="1" id="KW-0812">Transmembrane</keyword>
<accession>A0ABV6KTQ1</accession>
<feature type="transmembrane region" description="Helical" evidence="1">
    <location>
        <begin position="105"/>
        <end position="124"/>
    </location>
</feature>
<name>A0ABV6KTQ1_9BACI</name>
<dbReference type="Proteomes" id="UP001589738">
    <property type="component" value="Unassembled WGS sequence"/>
</dbReference>
<sequence>MCFSYDQIELQSHRLAKQIIQQSKHNPVRLNLVGNSSIELKNRNLEFDKMQTQDGSLPLIKNVILQDQVGKLYSIEPCENGLKFAQGEITYKEYLQNQKGENKKLIGFSLAFITLFLASGWGLVTFL</sequence>
<evidence type="ECO:0000313" key="3">
    <source>
        <dbReference type="Proteomes" id="UP001589738"/>
    </source>
</evidence>
<dbReference type="EMBL" id="JBHLUU010000109">
    <property type="protein sequence ID" value="MFC0476706.1"/>
    <property type="molecule type" value="Genomic_DNA"/>
</dbReference>